<gene>
    <name evidence="11" type="ORF">BSP0115_LOCUS6461</name>
</gene>
<feature type="repeat" description="Solcar" evidence="9">
    <location>
        <begin position="233"/>
        <end position="320"/>
    </location>
</feature>
<dbReference type="GO" id="GO:1990519">
    <property type="term" value="P:pyrimidine nucleotide import into mitochondrion"/>
    <property type="evidence" value="ECO:0007669"/>
    <property type="project" value="TreeGrafter"/>
</dbReference>
<evidence type="ECO:0000256" key="2">
    <source>
        <dbReference type="ARBA" id="ARBA00022448"/>
    </source>
</evidence>
<name>A0A7S1CBI5_9STRA</name>
<dbReference type="InterPro" id="IPR018108">
    <property type="entry name" value="MCP_transmembrane"/>
</dbReference>
<sequence length="324" mass="33642">MASPGVGEPPRFLRTPFVAGAVGGCIAAVVTCPLEVVKTRLQAGGGVAGASGARVGFVESARVDVLLRNVFREEGIRGLYRGLGTTVFGIGPVRAVYFTVYKYAKEAAESRGVADARANLVGGLGAGMAAATFGSPIWVVKTRIQIDHAVRSGGAASGVTAAGTGSRVAYASPIDALGRILREEGARGLFRGLSASYLGLSESVTQIVLYTAAKRWVAGRGPSGEPEPLPAWQTFALAAGAKLTASALTYPHEVIRTRLRDHHNVVDGKPTKYTGLVQAFRTVLREEGARGLYAGLPPHLIRVVPNAAILYLAVEVVLGAGNGL</sequence>
<dbReference type="SUPFAM" id="SSF103506">
    <property type="entry name" value="Mitochondrial carrier"/>
    <property type="match status" value="1"/>
</dbReference>
<comment type="similarity">
    <text evidence="10">Belongs to the mitochondrial carrier (TC 2.A.29) family.</text>
</comment>
<dbReference type="InterPro" id="IPR023395">
    <property type="entry name" value="MCP_dom_sf"/>
</dbReference>
<evidence type="ECO:0000256" key="7">
    <source>
        <dbReference type="ARBA" id="ARBA00023128"/>
    </source>
</evidence>
<evidence type="ECO:0008006" key="12">
    <source>
        <dbReference type="Google" id="ProtNLM"/>
    </source>
</evidence>
<evidence type="ECO:0000256" key="4">
    <source>
        <dbReference type="ARBA" id="ARBA00022737"/>
    </source>
</evidence>
<evidence type="ECO:0000256" key="6">
    <source>
        <dbReference type="ARBA" id="ARBA00022989"/>
    </source>
</evidence>
<organism evidence="11">
    <name type="scientific">Bicosoecida sp. CB-2014</name>
    <dbReference type="NCBI Taxonomy" id="1486930"/>
    <lineage>
        <taxon>Eukaryota</taxon>
        <taxon>Sar</taxon>
        <taxon>Stramenopiles</taxon>
        <taxon>Bigyra</taxon>
        <taxon>Opalozoa</taxon>
        <taxon>Bicosoecida</taxon>
    </lineage>
</organism>
<evidence type="ECO:0000313" key="11">
    <source>
        <dbReference type="EMBL" id="CAD8913209.1"/>
    </source>
</evidence>
<dbReference type="InterPro" id="IPR049562">
    <property type="entry name" value="SLC25A33/36-like"/>
</dbReference>
<feature type="repeat" description="Solcar" evidence="9">
    <location>
        <begin position="10"/>
        <end position="107"/>
    </location>
</feature>
<accession>A0A7S1CBI5</accession>
<dbReference type="GO" id="GO:0005743">
    <property type="term" value="C:mitochondrial inner membrane"/>
    <property type="evidence" value="ECO:0007669"/>
    <property type="project" value="UniProtKB-SubCell"/>
</dbReference>
<feature type="repeat" description="Solcar" evidence="9">
    <location>
        <begin position="114"/>
        <end position="216"/>
    </location>
</feature>
<dbReference type="PANTHER" id="PTHR45829">
    <property type="entry name" value="MITOCHONDRIAL CARRIER PROTEIN RIM2"/>
    <property type="match status" value="1"/>
</dbReference>
<comment type="subcellular location">
    <subcellularLocation>
        <location evidence="1">Mitochondrion inner membrane</location>
        <topology evidence="1">Multi-pass membrane protein</topology>
    </subcellularLocation>
</comment>
<dbReference type="Gene3D" id="1.50.40.10">
    <property type="entry name" value="Mitochondrial carrier domain"/>
    <property type="match status" value="2"/>
</dbReference>
<dbReference type="GO" id="GO:0015218">
    <property type="term" value="F:pyrimidine nucleotide transmembrane transporter activity"/>
    <property type="evidence" value="ECO:0007669"/>
    <property type="project" value="InterPro"/>
</dbReference>
<dbReference type="PRINTS" id="PR00926">
    <property type="entry name" value="MITOCARRIER"/>
</dbReference>
<proteinExistence type="inferred from homology"/>
<keyword evidence="4" id="KW-0677">Repeat</keyword>
<dbReference type="InterPro" id="IPR002067">
    <property type="entry name" value="MCP"/>
</dbReference>
<evidence type="ECO:0000256" key="3">
    <source>
        <dbReference type="ARBA" id="ARBA00022692"/>
    </source>
</evidence>
<keyword evidence="5" id="KW-0999">Mitochondrion inner membrane</keyword>
<dbReference type="Pfam" id="PF00153">
    <property type="entry name" value="Mito_carr"/>
    <property type="match status" value="3"/>
</dbReference>
<keyword evidence="7" id="KW-0496">Mitochondrion</keyword>
<dbReference type="PANTHER" id="PTHR45829:SF4">
    <property type="entry name" value="MITOCHONDRIAL CARRIER PROTEIN RIM2"/>
    <property type="match status" value="1"/>
</dbReference>
<protein>
    <recommendedName>
        <fullName evidence="12">Mitochondrial carrier protein</fullName>
    </recommendedName>
</protein>
<dbReference type="PROSITE" id="PS50920">
    <property type="entry name" value="SOLCAR"/>
    <property type="match status" value="3"/>
</dbReference>
<evidence type="ECO:0000256" key="9">
    <source>
        <dbReference type="PROSITE-ProRule" id="PRU00282"/>
    </source>
</evidence>
<reference evidence="11" key="1">
    <citation type="submission" date="2021-01" db="EMBL/GenBank/DDBJ databases">
        <authorList>
            <person name="Corre E."/>
            <person name="Pelletier E."/>
            <person name="Niang G."/>
            <person name="Scheremetjew M."/>
            <person name="Finn R."/>
            <person name="Kale V."/>
            <person name="Holt S."/>
            <person name="Cochrane G."/>
            <person name="Meng A."/>
            <person name="Brown T."/>
            <person name="Cohen L."/>
        </authorList>
    </citation>
    <scope>NUCLEOTIDE SEQUENCE</scope>
    <source>
        <strain evidence="11">Ms1</strain>
    </source>
</reference>
<evidence type="ECO:0000256" key="10">
    <source>
        <dbReference type="RuleBase" id="RU000488"/>
    </source>
</evidence>
<evidence type="ECO:0000256" key="1">
    <source>
        <dbReference type="ARBA" id="ARBA00004448"/>
    </source>
</evidence>
<evidence type="ECO:0000256" key="8">
    <source>
        <dbReference type="ARBA" id="ARBA00023136"/>
    </source>
</evidence>
<keyword evidence="6" id="KW-1133">Transmembrane helix</keyword>
<keyword evidence="3 9" id="KW-0812">Transmembrane</keyword>
<evidence type="ECO:0000256" key="5">
    <source>
        <dbReference type="ARBA" id="ARBA00022792"/>
    </source>
</evidence>
<dbReference type="EMBL" id="HBFS01009386">
    <property type="protein sequence ID" value="CAD8913209.1"/>
    <property type="molecule type" value="Transcribed_RNA"/>
</dbReference>
<keyword evidence="8 9" id="KW-0472">Membrane</keyword>
<dbReference type="AlphaFoldDB" id="A0A7S1CBI5"/>
<keyword evidence="2 10" id="KW-0813">Transport</keyword>